<dbReference type="EMBL" id="CP106982">
    <property type="protein sequence ID" value="UYF94147.1"/>
    <property type="molecule type" value="Genomic_DNA"/>
</dbReference>
<feature type="transmembrane region" description="Helical" evidence="1">
    <location>
        <begin position="352"/>
        <end position="371"/>
    </location>
</feature>
<feature type="transmembrane region" description="Helical" evidence="1">
    <location>
        <begin position="704"/>
        <end position="724"/>
    </location>
</feature>
<feature type="transmembrane region" description="Helical" evidence="1">
    <location>
        <begin position="327"/>
        <end position="346"/>
    </location>
</feature>
<dbReference type="GeneID" id="83624287"/>
<organism evidence="2 3">
    <name type="scientific">Rhodococcus aetherivorans</name>
    <dbReference type="NCBI Taxonomy" id="191292"/>
    <lineage>
        <taxon>Bacteria</taxon>
        <taxon>Bacillati</taxon>
        <taxon>Actinomycetota</taxon>
        <taxon>Actinomycetes</taxon>
        <taxon>Mycobacteriales</taxon>
        <taxon>Nocardiaceae</taxon>
        <taxon>Rhodococcus</taxon>
    </lineage>
</organism>
<feature type="transmembrane region" description="Helical" evidence="1">
    <location>
        <begin position="383"/>
        <end position="399"/>
    </location>
</feature>
<feature type="transmembrane region" description="Helical" evidence="1">
    <location>
        <begin position="137"/>
        <end position="154"/>
    </location>
</feature>
<name>A0AA46PNX6_9NOCA</name>
<evidence type="ECO:0000313" key="3">
    <source>
        <dbReference type="Proteomes" id="UP001163947"/>
    </source>
</evidence>
<evidence type="ECO:0000313" key="2">
    <source>
        <dbReference type="EMBL" id="UYF94147.1"/>
    </source>
</evidence>
<gene>
    <name evidence="2" type="ORF">OCS65_27705</name>
</gene>
<dbReference type="RefSeq" id="WP_263508307.1">
    <property type="nucleotide sequence ID" value="NZ_CP106982.1"/>
</dbReference>
<accession>A0AA46PNX6</accession>
<protein>
    <recommendedName>
        <fullName evidence="4">YfhO family protein</fullName>
    </recommendedName>
</protein>
<feature type="transmembrane region" description="Helical" evidence="1">
    <location>
        <begin position="230"/>
        <end position="248"/>
    </location>
</feature>
<keyword evidence="1" id="KW-0812">Transmembrane</keyword>
<feature type="transmembrane region" description="Helical" evidence="1">
    <location>
        <begin position="411"/>
        <end position="428"/>
    </location>
</feature>
<feature type="transmembrane region" description="Helical" evidence="1">
    <location>
        <begin position="296"/>
        <end position="315"/>
    </location>
</feature>
<reference evidence="2" key="1">
    <citation type="submission" date="2022-09" db="EMBL/GenBank/DDBJ databases">
        <title>The genome sequence of Rhodococcus aetherivorans N1.</title>
        <authorList>
            <person name="Jiang W."/>
        </authorList>
    </citation>
    <scope>NUCLEOTIDE SEQUENCE</scope>
    <source>
        <strain evidence="2">N1</strain>
    </source>
</reference>
<proteinExistence type="predicted"/>
<keyword evidence="1" id="KW-0472">Membrane</keyword>
<feature type="transmembrane region" description="Helical" evidence="1">
    <location>
        <begin position="18"/>
        <end position="36"/>
    </location>
</feature>
<keyword evidence="1" id="KW-1133">Transmembrane helix</keyword>
<feature type="transmembrane region" description="Helical" evidence="1">
    <location>
        <begin position="105"/>
        <end position="125"/>
    </location>
</feature>
<feature type="transmembrane region" description="Helical" evidence="1">
    <location>
        <begin position="435"/>
        <end position="452"/>
    </location>
</feature>
<evidence type="ECO:0008006" key="4">
    <source>
        <dbReference type="Google" id="ProtNLM"/>
    </source>
</evidence>
<feature type="transmembrane region" description="Helical" evidence="1">
    <location>
        <begin position="191"/>
        <end position="218"/>
    </location>
</feature>
<dbReference type="AlphaFoldDB" id="A0AA46PNX6"/>
<evidence type="ECO:0000256" key="1">
    <source>
        <dbReference type="SAM" id="Phobius"/>
    </source>
</evidence>
<dbReference type="Proteomes" id="UP001163947">
    <property type="component" value="Chromosome"/>
</dbReference>
<sequence length="748" mass="80577">MTSAVVPAVTTRRQRRTWGAAVAAMVTVTYLVILAADDRWFYTDDTESGAVPNWIFLGRIQRTGQLPSLVPEQWMAGNYPVEGQGGLWNPPQLLVNLIAPSVDNMVLLSTGVKWAFSVVLALGVYRICLEYGARATWAAVAGAAVPFTGFALFFDQATWVTALTGSAWVAQAWASSLRYLRGRSGPLPAFVFLYLAVSVGYVFPALVAGILTGCLMIGERIHRHSWRPSLRLAVVASCAAAGGLITYLPGALSSSVTWRSDQGFQNDNFLTAPWSDTLNSGIPSALPGIEAWFGEVQPFPVTYIAWFAVPALAFVDWKTVHRSVRSLAGALIFLVAMLMATAGPSVMGPLRWPARLLPMFALATLVVVCVLISRHGTLRRMRVRAGAAATLVLLMTLRSGSSSPEFMNRHLLWAGAVLLVGAAVLWVALRAGERAVAAILLLSALPVVYFQVASTTPHPLAWDLPARQSVAKENFPDRPGTTLQLADRELVLPWTANPQGVYRSLVFGNFAKSLDETYVNAYTPIGFEEFAFHLCMRHDGSSCADAFGAAFATESSTDRTYVDLMLVDRVVLQRRQYPDADSEPAPPGWRWVQSPPGSADAVDAVILERLAGPISGRNGRISFTEGVTATSVSEDYATSRVRVNSVDGGRVVFGRLNWPGYSATLDGRPLEPRSVDGMFLAVDIPAGTEDGELVVRWTPPGQGAGFAGLGLGIAGATAMQLLYLRDRRKARRENPEEAAAPVPAATVG</sequence>